<evidence type="ECO:0000313" key="3">
    <source>
        <dbReference type="EMBL" id="ACQ44225.1"/>
    </source>
</evidence>
<dbReference type="InterPro" id="IPR011333">
    <property type="entry name" value="SKP1/BTB/POZ_sf"/>
</dbReference>
<dbReference type="GO" id="GO:0016567">
    <property type="term" value="P:protein ubiquitination"/>
    <property type="evidence" value="ECO:0007669"/>
    <property type="project" value="UniProtKB-UniPathway"/>
</dbReference>
<feature type="domain" description="SKP1 component dimerisation" evidence="2">
    <location>
        <begin position="77"/>
        <end position="124"/>
    </location>
</feature>
<dbReference type="InterPro" id="IPR036296">
    <property type="entry name" value="SKP1-like_dim_sf"/>
</dbReference>
<proteinExistence type="predicted"/>
<dbReference type="EMBL" id="FJ543377">
    <property type="protein sequence ID" value="ACQ44225.1"/>
    <property type="molecule type" value="Genomic_DNA"/>
</dbReference>
<sequence>MDSKVDRKKLEIGESIVESELVVVVRRCRFSTISDFIPPPRSRRGPSNSAKSLKGMVEALTAKVVAWKDSANYINIKGLLDLTCEIVGDHIKGMKPKEVCKLFHIENDYTPEEEGELHKENEWAFE</sequence>
<dbReference type="Pfam" id="PF01466">
    <property type="entry name" value="Skp1"/>
    <property type="match status" value="1"/>
</dbReference>
<dbReference type="Gene3D" id="3.30.710.10">
    <property type="entry name" value="Potassium Channel Kv1.1, Chain A"/>
    <property type="match status" value="1"/>
</dbReference>
<dbReference type="InterPro" id="IPR016072">
    <property type="entry name" value="Skp1_comp_dimer"/>
</dbReference>
<dbReference type="AlphaFoldDB" id="C3UJT0"/>
<dbReference type="InterPro" id="IPR016897">
    <property type="entry name" value="SKP1"/>
</dbReference>
<evidence type="ECO:0000259" key="2">
    <source>
        <dbReference type="Pfam" id="PF01466"/>
    </source>
</evidence>
<comment type="pathway">
    <text evidence="1">Protein modification; protein ubiquitination.</text>
</comment>
<dbReference type="UniPathway" id="UPA00143"/>
<reference evidence="3" key="1">
    <citation type="journal article" date="2009" name="Nature">
        <title>PEP1 regulates perennial flowering in Arabis alpina.</title>
        <authorList>
            <person name="Wang R."/>
            <person name="Farrona S."/>
            <person name="Vincent C."/>
            <person name="Joecker A."/>
            <person name="Schoof H."/>
            <person name="Turck F."/>
            <person name="Alonso-Blanco C."/>
            <person name="Coupland G."/>
            <person name="Albani M.C."/>
        </authorList>
    </citation>
    <scope>NUCLEOTIDE SEQUENCE</scope>
</reference>
<dbReference type="GO" id="GO:0006511">
    <property type="term" value="P:ubiquitin-dependent protein catabolic process"/>
    <property type="evidence" value="ECO:0007669"/>
    <property type="project" value="InterPro"/>
</dbReference>
<evidence type="ECO:0000256" key="1">
    <source>
        <dbReference type="ARBA" id="ARBA00004906"/>
    </source>
</evidence>
<protein>
    <submittedName>
        <fullName evidence="3">Putative Skp1 protein</fullName>
    </submittedName>
</protein>
<accession>C3UJT0</accession>
<dbReference type="SUPFAM" id="SSF81382">
    <property type="entry name" value="Skp1 dimerisation domain-like"/>
    <property type="match status" value="1"/>
</dbReference>
<organism evidence="3">
    <name type="scientific">Arabis alpina</name>
    <name type="common">Alpine rock-cress</name>
    <dbReference type="NCBI Taxonomy" id="50452"/>
    <lineage>
        <taxon>Eukaryota</taxon>
        <taxon>Viridiplantae</taxon>
        <taxon>Streptophyta</taxon>
        <taxon>Embryophyta</taxon>
        <taxon>Tracheophyta</taxon>
        <taxon>Spermatophyta</taxon>
        <taxon>Magnoliopsida</taxon>
        <taxon>eudicotyledons</taxon>
        <taxon>Gunneridae</taxon>
        <taxon>Pentapetalae</taxon>
        <taxon>rosids</taxon>
        <taxon>malvids</taxon>
        <taxon>Brassicales</taxon>
        <taxon>Brassicaceae</taxon>
        <taxon>Arabideae</taxon>
        <taxon>Arabis</taxon>
    </lineage>
</organism>
<name>C3UJT0_ARAAL</name>
<dbReference type="PANTHER" id="PTHR11165">
    <property type="entry name" value="SKP1"/>
    <property type="match status" value="1"/>
</dbReference>